<comment type="caution">
    <text evidence="1">The sequence shown here is derived from an EMBL/GenBank/DDBJ whole genome shotgun (WGS) entry which is preliminary data.</text>
</comment>
<accession>A0A0B3RT65</accession>
<organism evidence="1 2">
    <name type="scientific">Mameliella alba</name>
    <dbReference type="NCBI Taxonomy" id="561184"/>
    <lineage>
        <taxon>Bacteria</taxon>
        <taxon>Pseudomonadati</taxon>
        <taxon>Pseudomonadota</taxon>
        <taxon>Alphaproteobacteria</taxon>
        <taxon>Rhodobacterales</taxon>
        <taxon>Roseobacteraceae</taxon>
        <taxon>Mameliella</taxon>
    </lineage>
</organism>
<dbReference type="AlphaFoldDB" id="A0A0B3RT65"/>
<sequence length="67" mass="7112">MTTGEIVFFLVFGPFFCLLLLVGWAGHREDRRRGRSKDTTISGANVAAPAIATRHDTGADCGGVDCG</sequence>
<name>A0A0B3RT65_9RHOB</name>
<dbReference type="EMBL" id="JSUQ01000036">
    <property type="protein sequence ID" value="KHQ49918.1"/>
    <property type="molecule type" value="Genomic_DNA"/>
</dbReference>
<accession>A0A225QGW7</accession>
<keyword evidence="2" id="KW-1185">Reference proteome</keyword>
<proteinExistence type="predicted"/>
<accession>A0A225PV69</accession>
<dbReference type="Proteomes" id="UP000030960">
    <property type="component" value="Unassembled WGS sequence"/>
</dbReference>
<evidence type="ECO:0000313" key="1">
    <source>
        <dbReference type="EMBL" id="KHQ49918.1"/>
    </source>
</evidence>
<reference evidence="1 2" key="1">
    <citation type="submission" date="2014-10" db="EMBL/GenBank/DDBJ databases">
        <title>Genome sequence of Ponticoccus sp. strain UMTAT08 isolated from clonal culture of toxic dinoflagellate Alexandrium tamiyavanichii.</title>
        <authorList>
            <person name="Gan H.Y."/>
            <person name="Muhd D.-D."/>
            <person name="Mohd Noor M.E."/>
            <person name="Yeong Y.S."/>
            <person name="Usup G."/>
        </authorList>
    </citation>
    <scope>NUCLEOTIDE SEQUENCE [LARGE SCALE GENOMIC DNA]</scope>
    <source>
        <strain evidence="1 2">UMTAT08</strain>
    </source>
</reference>
<dbReference type="STRING" id="561184.SAMN05216376_11119"/>
<evidence type="ECO:0000313" key="2">
    <source>
        <dbReference type="Proteomes" id="UP000030960"/>
    </source>
</evidence>
<protein>
    <submittedName>
        <fullName evidence="1">Uncharacterized protein</fullName>
    </submittedName>
</protein>
<gene>
    <name evidence="1" type="ORF">OA50_05541</name>
</gene>